<evidence type="ECO:0000313" key="2">
    <source>
        <dbReference type="EMBL" id="KAG0124500.1"/>
    </source>
</evidence>
<comment type="caution">
    <text evidence="2">The sequence shown here is derived from an EMBL/GenBank/DDBJ whole genome shotgun (WGS) entry which is preliminary data.</text>
</comment>
<keyword evidence="1" id="KW-0812">Transmembrane</keyword>
<dbReference type="EMBL" id="JADDUC010000024">
    <property type="protein sequence ID" value="KAG0124500.1"/>
    <property type="molecule type" value="Genomic_DNA"/>
</dbReference>
<keyword evidence="1" id="KW-0472">Membrane</keyword>
<dbReference type="OrthoDB" id="10561269at2759"/>
<feature type="transmembrane region" description="Helical" evidence="1">
    <location>
        <begin position="7"/>
        <end position="25"/>
    </location>
</feature>
<reference evidence="2" key="1">
    <citation type="submission" date="2020-10" db="EMBL/GenBank/DDBJ databases">
        <title>Feather gene expression reveals the developmental basis of iridescence in African starlings.</title>
        <authorList>
            <person name="Rubenstein D.R."/>
        </authorList>
    </citation>
    <scope>NUCLEOTIDE SEQUENCE</scope>
    <source>
        <strain evidence="2">SS15</strain>
        <tissue evidence="2">Liver</tissue>
    </source>
</reference>
<keyword evidence="1" id="KW-1133">Transmembrane helix</keyword>
<dbReference type="AlphaFoldDB" id="A0A835P0Q0"/>
<feature type="transmembrane region" description="Helical" evidence="1">
    <location>
        <begin position="137"/>
        <end position="164"/>
    </location>
</feature>
<name>A0A835P0Q0_9PASS</name>
<evidence type="ECO:0000313" key="3">
    <source>
        <dbReference type="EMBL" id="KAI1231775.1"/>
    </source>
</evidence>
<sequence length="257" mass="29575">MMSLIRCFYLSFVIACIILGTRKTIYPASFFFNFFLFNLDWKTKMLRFKLILLPLLPARLQLHKQEEKKRAILAGCFQEEETNVHGLSFCINSFHKDPEAVLCLWLSVLNSSISLSVLHLLHSVHFRKCQLRNLKHILILTFAAFHKKILVPIIPIVSLCPFHIFHGLNSVHNAAHKPGLCVTQYLLLANVRSATAFKTSDAINELSCIDSCRFLKNLSLSFIFCACFYGRVLFGFCIWLGYVTSRKHLEFETRADI</sequence>
<reference evidence="3" key="3">
    <citation type="submission" date="2022-01" db="EMBL/GenBank/DDBJ databases">
        <authorList>
            <person name="Rubenstein D.R."/>
        </authorList>
    </citation>
    <scope>NUCLEOTIDE SEQUENCE</scope>
    <source>
        <strain evidence="3">SS15</strain>
        <tissue evidence="3">Liver</tissue>
    </source>
</reference>
<feature type="transmembrane region" description="Helical" evidence="1">
    <location>
        <begin position="220"/>
        <end position="242"/>
    </location>
</feature>
<protein>
    <submittedName>
        <fullName evidence="2">Uncharacterized protein</fullName>
    </submittedName>
</protein>
<gene>
    <name evidence="3" type="ORF">IHE44_0007410</name>
    <name evidence="2" type="ORF">IHE44_006242</name>
</gene>
<evidence type="ECO:0000313" key="4">
    <source>
        <dbReference type="Proteomes" id="UP000618051"/>
    </source>
</evidence>
<evidence type="ECO:0000256" key="1">
    <source>
        <dbReference type="SAM" id="Phobius"/>
    </source>
</evidence>
<reference evidence="3 4" key="2">
    <citation type="journal article" date="2021" name="J. Hered.">
        <title>Feather Gene Expression Elucidates the Developmental Basis of Plumage Iridescence in African Starlings.</title>
        <authorList>
            <person name="Rubenstein D.R."/>
            <person name="Corvelo A."/>
            <person name="MacManes M.D."/>
            <person name="Maia R."/>
            <person name="Narzisi G."/>
            <person name="Rousaki A."/>
            <person name="Vandenabeele P."/>
            <person name="Shawkey M.D."/>
            <person name="Solomon J."/>
        </authorList>
    </citation>
    <scope>NUCLEOTIDE SEQUENCE [LARGE SCALE GENOMIC DNA]</scope>
    <source>
        <strain evidence="3">SS15</strain>
    </source>
</reference>
<dbReference type="EMBL" id="JADDUC020000024">
    <property type="protein sequence ID" value="KAI1231775.1"/>
    <property type="molecule type" value="Genomic_DNA"/>
</dbReference>
<dbReference type="Proteomes" id="UP000618051">
    <property type="component" value="Unassembled WGS sequence"/>
</dbReference>
<keyword evidence="4" id="KW-1185">Reference proteome</keyword>
<proteinExistence type="predicted"/>
<accession>A0A835P0Q0</accession>
<organism evidence="2">
    <name type="scientific">Lamprotornis superbus</name>
    <dbReference type="NCBI Taxonomy" id="245042"/>
    <lineage>
        <taxon>Eukaryota</taxon>
        <taxon>Metazoa</taxon>
        <taxon>Chordata</taxon>
        <taxon>Craniata</taxon>
        <taxon>Vertebrata</taxon>
        <taxon>Euteleostomi</taxon>
        <taxon>Archelosauria</taxon>
        <taxon>Archosauria</taxon>
        <taxon>Dinosauria</taxon>
        <taxon>Saurischia</taxon>
        <taxon>Theropoda</taxon>
        <taxon>Coelurosauria</taxon>
        <taxon>Aves</taxon>
        <taxon>Neognathae</taxon>
        <taxon>Neoaves</taxon>
        <taxon>Telluraves</taxon>
        <taxon>Australaves</taxon>
        <taxon>Passeriformes</taxon>
        <taxon>Sturnidae</taxon>
        <taxon>Lamprotornis</taxon>
    </lineage>
</organism>